<evidence type="ECO:0000313" key="1">
    <source>
        <dbReference type="Proteomes" id="UP000887580"/>
    </source>
</evidence>
<proteinExistence type="predicted"/>
<dbReference type="Proteomes" id="UP000887580">
    <property type="component" value="Unplaced"/>
</dbReference>
<organism evidence="1 2">
    <name type="scientific">Panagrolaimus sp. PS1159</name>
    <dbReference type="NCBI Taxonomy" id="55785"/>
    <lineage>
        <taxon>Eukaryota</taxon>
        <taxon>Metazoa</taxon>
        <taxon>Ecdysozoa</taxon>
        <taxon>Nematoda</taxon>
        <taxon>Chromadorea</taxon>
        <taxon>Rhabditida</taxon>
        <taxon>Tylenchina</taxon>
        <taxon>Panagrolaimomorpha</taxon>
        <taxon>Panagrolaimoidea</taxon>
        <taxon>Panagrolaimidae</taxon>
        <taxon>Panagrolaimus</taxon>
    </lineage>
</organism>
<protein>
    <submittedName>
        <fullName evidence="2">C2H2-type domain-containing protein</fullName>
    </submittedName>
</protein>
<accession>A0AC35ET92</accession>
<reference evidence="2" key="1">
    <citation type="submission" date="2022-11" db="UniProtKB">
        <authorList>
            <consortium name="WormBaseParasite"/>
        </authorList>
    </citation>
    <scope>IDENTIFICATION</scope>
</reference>
<evidence type="ECO:0000313" key="2">
    <source>
        <dbReference type="WBParaSite" id="PS1159_v2.g10498.t1"/>
    </source>
</evidence>
<sequence length="262" mass="30214">MLFPSTTPPESDTSDQLIVSNDKEGWCRNKKYIETVPNGYRCTVCRKVYGRYNSVSYHVTIYHRNPPIRCGVEGCPFTTREARYIHFHKYYRHGIKLPESIDLASRKCGYCRHISKSPAMLEKHICRHVQDCLKNGKTYTCLKCNHESDNQKSMYEHLREHQLQAVEEQIKASKRAAGIAVEESGPSSPSSRNIIAADPCNARLAKMFKCEYCIHESENELQLQQHKIFNHTSQILDTAQQPNPLTLFAWQQFLLANSNFSQ</sequence>
<dbReference type="WBParaSite" id="PS1159_v2.g10498.t1">
    <property type="protein sequence ID" value="PS1159_v2.g10498.t1"/>
    <property type="gene ID" value="PS1159_v2.g10498"/>
</dbReference>
<name>A0AC35ET92_9BILA</name>